<reference evidence="2 3" key="1">
    <citation type="submission" date="2018-08" db="EMBL/GenBank/DDBJ databases">
        <title>Salinimonas sediminis sp. nov., a piezophilic bacterium isolated from a deep-sea sediment sample from the New Britain Trench.</title>
        <authorList>
            <person name="Cao J."/>
        </authorList>
    </citation>
    <scope>NUCLEOTIDE SEQUENCE [LARGE SCALE GENOMIC DNA]</scope>
    <source>
        <strain evidence="2 3">N102</strain>
    </source>
</reference>
<dbReference type="SUPFAM" id="SSF50729">
    <property type="entry name" value="PH domain-like"/>
    <property type="match status" value="1"/>
</dbReference>
<name>A0A346NQG2_9ALTE</name>
<evidence type="ECO:0000313" key="3">
    <source>
        <dbReference type="Proteomes" id="UP000262073"/>
    </source>
</evidence>
<organism evidence="2 3">
    <name type="scientific">Salinimonas sediminis</name>
    <dbReference type="NCBI Taxonomy" id="2303538"/>
    <lineage>
        <taxon>Bacteria</taxon>
        <taxon>Pseudomonadati</taxon>
        <taxon>Pseudomonadota</taxon>
        <taxon>Gammaproteobacteria</taxon>
        <taxon>Alteromonadales</taxon>
        <taxon>Alteromonadaceae</taxon>
        <taxon>Alteromonas/Salinimonas group</taxon>
        <taxon>Salinimonas</taxon>
    </lineage>
</organism>
<dbReference type="InterPro" id="IPR012544">
    <property type="entry name" value="PHb"/>
</dbReference>
<evidence type="ECO:0000259" key="1">
    <source>
        <dbReference type="Pfam" id="PF08000"/>
    </source>
</evidence>
<dbReference type="RefSeq" id="WP_108568401.1">
    <property type="nucleotide sequence ID" value="NZ_CP031769.1"/>
</dbReference>
<dbReference type="InterPro" id="IPR037063">
    <property type="entry name" value="PHb_sf"/>
</dbReference>
<feature type="domain" description="Bacterial Pleckstrin homology" evidence="1">
    <location>
        <begin position="2"/>
        <end position="121"/>
    </location>
</feature>
<evidence type="ECO:0000313" key="2">
    <source>
        <dbReference type="EMBL" id="AXR07769.1"/>
    </source>
</evidence>
<dbReference type="CDD" id="cd13225">
    <property type="entry name" value="PH-like_bacteria"/>
    <property type="match status" value="1"/>
</dbReference>
<proteinExistence type="predicted"/>
<dbReference type="KEGG" id="salm:D0Y50_16220"/>
<gene>
    <name evidence="2" type="ORF">D0Y50_16220</name>
</gene>
<protein>
    <submittedName>
        <fullName evidence="2">PH domain-containing protein</fullName>
    </submittedName>
</protein>
<dbReference type="Proteomes" id="UP000262073">
    <property type="component" value="Chromosome"/>
</dbReference>
<dbReference type="Gene3D" id="2.30.29.50">
    <property type="entry name" value="Bacterial Pleckstrin homology domain"/>
    <property type="match status" value="1"/>
</dbReference>
<dbReference type="Pfam" id="PF08000">
    <property type="entry name" value="bPH_1"/>
    <property type="match status" value="1"/>
</dbReference>
<dbReference type="PANTHER" id="PTHR35796:SF3">
    <property type="entry name" value="BHLH DOMAIN-CONTAINING PROTEIN"/>
    <property type="match status" value="1"/>
</dbReference>
<sequence length="123" mass="13704">MGLLDTLMGNASEVDIEEVREQLEPVLGDAENITTAYRLIRDLIVFTSARVILIDKQGLSGRKVHYLSIPYKSITQFSVETAGHFDTDSELRIWVSGQDEAQKVELSKKAATGVQKTLANMMF</sequence>
<keyword evidence="3" id="KW-1185">Reference proteome</keyword>
<dbReference type="PANTHER" id="PTHR35796">
    <property type="entry name" value="HYPOTHETICAL CYTOSOLIC PROTEIN"/>
    <property type="match status" value="1"/>
</dbReference>
<accession>A0A346NQG2</accession>
<dbReference type="AlphaFoldDB" id="A0A346NQG2"/>
<dbReference type="EMBL" id="CP031769">
    <property type="protein sequence ID" value="AXR07769.1"/>
    <property type="molecule type" value="Genomic_DNA"/>
</dbReference>
<dbReference type="OrthoDB" id="3199551at2"/>